<reference evidence="11 12" key="1">
    <citation type="submission" date="2019-02" db="EMBL/GenBank/DDBJ databases">
        <title>Genomic Encyclopedia of Archaeal and Bacterial Type Strains, Phase II (KMG-II): from individual species to whole genera.</title>
        <authorList>
            <person name="Goeker M."/>
        </authorList>
    </citation>
    <scope>NUCLEOTIDE SEQUENCE [LARGE SCALE GENOMIC DNA]</scope>
    <source>
        <strain evidence="11 12">DSM 18101</strain>
    </source>
</reference>
<dbReference type="InterPro" id="IPR009003">
    <property type="entry name" value="Peptidase_S1_PA"/>
</dbReference>
<dbReference type="CDD" id="cd06779">
    <property type="entry name" value="cpPDZ_Deg_HtrA-like"/>
    <property type="match status" value="1"/>
</dbReference>
<evidence type="ECO:0000256" key="4">
    <source>
        <dbReference type="ARBA" id="ARBA00022737"/>
    </source>
</evidence>
<evidence type="ECO:0000256" key="7">
    <source>
        <dbReference type="PIRSR" id="PIRSR611782-1"/>
    </source>
</evidence>
<feature type="active site" description="Charge relay system" evidence="7">
    <location>
        <position position="138"/>
    </location>
</feature>
<evidence type="ECO:0000256" key="2">
    <source>
        <dbReference type="ARBA" id="ARBA00022670"/>
    </source>
</evidence>
<evidence type="ECO:0000256" key="5">
    <source>
        <dbReference type="ARBA" id="ARBA00022801"/>
    </source>
</evidence>
<dbReference type="InterPro" id="IPR001478">
    <property type="entry name" value="PDZ"/>
</dbReference>
<keyword evidence="6" id="KW-0720">Serine protease</keyword>
<feature type="region of interest" description="Disordered" evidence="9">
    <location>
        <begin position="81"/>
        <end position="122"/>
    </location>
</feature>
<dbReference type="SUPFAM" id="SSF50494">
    <property type="entry name" value="Trypsin-like serine proteases"/>
    <property type="match status" value="1"/>
</dbReference>
<comment type="similarity">
    <text evidence="1">Belongs to the peptidase S1C family.</text>
</comment>
<dbReference type="RefSeq" id="WP_130418084.1">
    <property type="nucleotide sequence ID" value="NZ_SHKW01000001.1"/>
</dbReference>
<dbReference type="GO" id="GO:0004252">
    <property type="term" value="F:serine-type endopeptidase activity"/>
    <property type="evidence" value="ECO:0007669"/>
    <property type="project" value="InterPro"/>
</dbReference>
<gene>
    <name evidence="11" type="ORF">BDD14_1350</name>
</gene>
<dbReference type="AlphaFoldDB" id="A0A4Q7YQ95"/>
<evidence type="ECO:0000256" key="6">
    <source>
        <dbReference type="ARBA" id="ARBA00022825"/>
    </source>
</evidence>
<keyword evidence="12" id="KW-1185">Reference proteome</keyword>
<feature type="binding site" evidence="8">
    <location>
        <position position="168"/>
    </location>
    <ligand>
        <name>substrate</name>
    </ligand>
</feature>
<dbReference type="InterPro" id="IPR011782">
    <property type="entry name" value="Pept_S1C_Do"/>
</dbReference>
<comment type="caution">
    <text evidence="11">The sequence shown here is derived from an EMBL/GenBank/DDBJ whole genome shotgun (WGS) entry which is preliminary data.</text>
</comment>
<name>A0A4Q7YQ95_9BACT</name>
<protein>
    <submittedName>
        <fullName evidence="11">Serine protease Do</fullName>
    </submittedName>
</protein>
<dbReference type="NCBIfam" id="TIGR02037">
    <property type="entry name" value="degP_htrA_DO"/>
    <property type="match status" value="1"/>
</dbReference>
<evidence type="ECO:0000256" key="8">
    <source>
        <dbReference type="PIRSR" id="PIRSR611782-2"/>
    </source>
</evidence>
<accession>A0A4Q7YQ95</accession>
<dbReference type="SMART" id="SM00228">
    <property type="entry name" value="PDZ"/>
    <property type="match status" value="2"/>
</dbReference>
<feature type="active site" description="Charge relay system" evidence="7">
    <location>
        <position position="246"/>
    </location>
</feature>
<keyword evidence="3" id="KW-0732">Signal</keyword>
<feature type="domain" description="PDZ" evidence="10">
    <location>
        <begin position="396"/>
        <end position="472"/>
    </location>
</feature>
<feature type="domain" description="PDZ" evidence="10">
    <location>
        <begin position="290"/>
        <end position="381"/>
    </location>
</feature>
<organism evidence="11 12">
    <name type="scientific">Edaphobacter modestus</name>
    <dbReference type="NCBI Taxonomy" id="388466"/>
    <lineage>
        <taxon>Bacteria</taxon>
        <taxon>Pseudomonadati</taxon>
        <taxon>Acidobacteriota</taxon>
        <taxon>Terriglobia</taxon>
        <taxon>Terriglobales</taxon>
        <taxon>Acidobacteriaceae</taxon>
        <taxon>Edaphobacter</taxon>
    </lineage>
</organism>
<dbReference type="PROSITE" id="PS50106">
    <property type="entry name" value="PDZ"/>
    <property type="match status" value="2"/>
</dbReference>
<keyword evidence="2 11" id="KW-0645">Protease</keyword>
<evidence type="ECO:0000256" key="9">
    <source>
        <dbReference type="SAM" id="MobiDB-lite"/>
    </source>
</evidence>
<dbReference type="OrthoDB" id="9758917at2"/>
<keyword evidence="4" id="KW-0677">Repeat</keyword>
<dbReference type="Gene3D" id="2.40.10.120">
    <property type="match status" value="1"/>
</dbReference>
<dbReference type="PANTHER" id="PTHR22939">
    <property type="entry name" value="SERINE PROTEASE FAMILY S1C HTRA-RELATED"/>
    <property type="match status" value="1"/>
</dbReference>
<feature type="binding site" evidence="8">
    <location>
        <begin position="244"/>
        <end position="246"/>
    </location>
    <ligand>
        <name>substrate</name>
    </ligand>
</feature>
<sequence length="508" mass="52655">MPASTNHLVVTARKFALPAALAGSFALGAAFFVGNGGVHAAAFTASPLDDHNVSALTALDQAMESVASRVTPAVVNIAVTSKGQQHDTADSDDPQQGLPPGFAQFFGGRGVPQPPQTEHGIGSGVIISPDGYIITNGHVVDGATQIKVTLNDRRVLTGKLVGTDKLTDLAVVKVNASDLPSIAWGDSSKLQPGQTVLAFGSPFGYFQFSVTRGIVSAVDRPNPYSDDPRKPGGFIQTDAAINPGNSGGALVNSHGELVGINTFIISNNGSFAGAGFAIPSQIVRSTAEQLMKNGKVDHGYLGISLNDVTPANAHFFNLQQASGAIISQVSPDSPASTAGLHTGDVISQINGKKIPNGSALQVAVSQITPGTNISLEVFRDGKPMTVNLVVGKFQKNTDVADNEDGNRPQSGKLGLAVSDLTPDVKQEINAPDQLHGVVVQNVRPASPAEDAGLQPGDVILEVDRRPTSSASQFVDQVHQSASGKDLLLLVWSKGNASYRTIHPASQNG</sequence>
<evidence type="ECO:0000256" key="3">
    <source>
        <dbReference type="ARBA" id="ARBA00022729"/>
    </source>
</evidence>
<dbReference type="SUPFAM" id="SSF50156">
    <property type="entry name" value="PDZ domain-like"/>
    <property type="match status" value="2"/>
</dbReference>
<dbReference type="Pfam" id="PF13180">
    <property type="entry name" value="PDZ_2"/>
    <property type="match status" value="2"/>
</dbReference>
<evidence type="ECO:0000313" key="12">
    <source>
        <dbReference type="Proteomes" id="UP000292958"/>
    </source>
</evidence>
<evidence type="ECO:0000313" key="11">
    <source>
        <dbReference type="EMBL" id="RZU39942.1"/>
    </source>
</evidence>
<dbReference type="Proteomes" id="UP000292958">
    <property type="component" value="Unassembled WGS sequence"/>
</dbReference>
<proteinExistence type="inferred from homology"/>
<feature type="active site" description="Charge relay system" evidence="7">
    <location>
        <position position="168"/>
    </location>
</feature>
<keyword evidence="5" id="KW-0378">Hydrolase</keyword>
<dbReference type="InterPro" id="IPR001940">
    <property type="entry name" value="Peptidase_S1C"/>
</dbReference>
<feature type="binding site" evidence="8">
    <location>
        <position position="138"/>
    </location>
    <ligand>
        <name>substrate</name>
    </ligand>
</feature>
<dbReference type="PRINTS" id="PR00834">
    <property type="entry name" value="PROTEASES2C"/>
</dbReference>
<dbReference type="PANTHER" id="PTHR22939:SF129">
    <property type="entry name" value="SERINE PROTEASE HTRA2, MITOCHONDRIAL"/>
    <property type="match status" value="1"/>
</dbReference>
<dbReference type="Gene3D" id="2.30.42.10">
    <property type="match status" value="2"/>
</dbReference>
<evidence type="ECO:0000256" key="1">
    <source>
        <dbReference type="ARBA" id="ARBA00010541"/>
    </source>
</evidence>
<dbReference type="EMBL" id="SHKW01000001">
    <property type="protein sequence ID" value="RZU39942.1"/>
    <property type="molecule type" value="Genomic_DNA"/>
</dbReference>
<evidence type="ECO:0000259" key="10">
    <source>
        <dbReference type="PROSITE" id="PS50106"/>
    </source>
</evidence>
<dbReference type="InterPro" id="IPR036034">
    <property type="entry name" value="PDZ_sf"/>
</dbReference>
<dbReference type="Pfam" id="PF13365">
    <property type="entry name" value="Trypsin_2"/>
    <property type="match status" value="1"/>
</dbReference>
<dbReference type="GO" id="GO:0006508">
    <property type="term" value="P:proteolysis"/>
    <property type="evidence" value="ECO:0007669"/>
    <property type="project" value="UniProtKB-KW"/>
</dbReference>